<evidence type="ECO:0000256" key="4">
    <source>
        <dbReference type="PROSITE-ProRule" id="PRU00175"/>
    </source>
</evidence>
<dbReference type="PANTHER" id="PTHR45626:SF26">
    <property type="entry name" value="FAMILY HELICASE, PUTATIVE (AFU_ORTHOLOGUE AFUA_2G09120)-RELATED"/>
    <property type="match status" value="1"/>
</dbReference>
<name>A0ABR3VKD8_HUMIN</name>
<feature type="domain" description="RING-type" evidence="6">
    <location>
        <begin position="926"/>
        <end position="965"/>
    </location>
</feature>
<comment type="caution">
    <text evidence="8">The sequence shown here is derived from an EMBL/GenBank/DDBJ whole genome shotgun (WGS) entry which is preliminary data.</text>
</comment>
<evidence type="ECO:0000313" key="8">
    <source>
        <dbReference type="EMBL" id="KAL1842211.1"/>
    </source>
</evidence>
<dbReference type="InterPro" id="IPR001650">
    <property type="entry name" value="Helicase_C-like"/>
</dbReference>
<dbReference type="CDD" id="cd18793">
    <property type="entry name" value="SF2_C_SNF"/>
    <property type="match status" value="1"/>
</dbReference>
<dbReference type="Gene3D" id="3.40.50.300">
    <property type="entry name" value="P-loop containing nucleotide triphosphate hydrolases"/>
    <property type="match status" value="2"/>
</dbReference>
<protein>
    <recommendedName>
        <fullName evidence="10">RING-type domain-containing protein</fullName>
    </recommendedName>
</protein>
<dbReference type="SUPFAM" id="SSF52540">
    <property type="entry name" value="P-loop containing nucleoside triphosphate hydrolases"/>
    <property type="match status" value="2"/>
</dbReference>
<dbReference type="Pfam" id="PF00176">
    <property type="entry name" value="SNF2-rel_dom"/>
    <property type="match status" value="1"/>
</dbReference>
<evidence type="ECO:0000256" key="1">
    <source>
        <dbReference type="ARBA" id="ARBA00022741"/>
    </source>
</evidence>
<dbReference type="InterPro" id="IPR027417">
    <property type="entry name" value="P-loop_NTPase"/>
</dbReference>
<evidence type="ECO:0008006" key="10">
    <source>
        <dbReference type="Google" id="ProtNLM"/>
    </source>
</evidence>
<keyword evidence="9" id="KW-1185">Reference proteome</keyword>
<dbReference type="EMBL" id="JAZGSY010000050">
    <property type="protein sequence ID" value="KAL1842211.1"/>
    <property type="molecule type" value="Genomic_DNA"/>
</dbReference>
<feature type="domain" description="Helicase C-terminal" evidence="7">
    <location>
        <begin position="991"/>
        <end position="1156"/>
    </location>
</feature>
<evidence type="ECO:0000256" key="2">
    <source>
        <dbReference type="ARBA" id="ARBA00022801"/>
    </source>
</evidence>
<keyword evidence="4" id="KW-0862">Zinc</keyword>
<accession>A0ABR3VKD8</accession>
<dbReference type="InterPro" id="IPR050628">
    <property type="entry name" value="SNF2_RAD54_helicase_TF"/>
</dbReference>
<evidence type="ECO:0000256" key="3">
    <source>
        <dbReference type="ARBA" id="ARBA00022840"/>
    </source>
</evidence>
<feature type="region of interest" description="Disordered" evidence="5">
    <location>
        <begin position="277"/>
        <end position="340"/>
    </location>
</feature>
<reference evidence="8 9" key="1">
    <citation type="journal article" date="2024" name="Commun. Biol.">
        <title>Comparative genomic analysis of thermophilic fungi reveals convergent evolutionary adaptations and gene losses.</title>
        <authorList>
            <person name="Steindorff A.S."/>
            <person name="Aguilar-Pontes M.V."/>
            <person name="Robinson A.J."/>
            <person name="Andreopoulos B."/>
            <person name="LaButti K."/>
            <person name="Kuo A."/>
            <person name="Mondo S."/>
            <person name="Riley R."/>
            <person name="Otillar R."/>
            <person name="Haridas S."/>
            <person name="Lipzen A."/>
            <person name="Grimwood J."/>
            <person name="Schmutz J."/>
            <person name="Clum A."/>
            <person name="Reid I.D."/>
            <person name="Moisan M.C."/>
            <person name="Butler G."/>
            <person name="Nguyen T.T.M."/>
            <person name="Dewar K."/>
            <person name="Conant G."/>
            <person name="Drula E."/>
            <person name="Henrissat B."/>
            <person name="Hansel C."/>
            <person name="Singer S."/>
            <person name="Hutchinson M.I."/>
            <person name="de Vries R.P."/>
            <person name="Natvig D.O."/>
            <person name="Powell A.J."/>
            <person name="Tsang A."/>
            <person name="Grigoriev I.V."/>
        </authorList>
    </citation>
    <scope>NUCLEOTIDE SEQUENCE [LARGE SCALE GENOMIC DNA]</scope>
    <source>
        <strain evidence="8 9">CBS 620.91</strain>
    </source>
</reference>
<keyword evidence="4" id="KW-0479">Metal-binding</keyword>
<dbReference type="InterPro" id="IPR001841">
    <property type="entry name" value="Znf_RING"/>
</dbReference>
<keyword evidence="1" id="KW-0547">Nucleotide-binding</keyword>
<organism evidence="8 9">
    <name type="scientific">Humicola insolens</name>
    <name type="common">Soft-rot fungus</name>
    <dbReference type="NCBI Taxonomy" id="85995"/>
    <lineage>
        <taxon>Eukaryota</taxon>
        <taxon>Fungi</taxon>
        <taxon>Dikarya</taxon>
        <taxon>Ascomycota</taxon>
        <taxon>Pezizomycotina</taxon>
        <taxon>Sordariomycetes</taxon>
        <taxon>Sordariomycetidae</taxon>
        <taxon>Sordariales</taxon>
        <taxon>Chaetomiaceae</taxon>
        <taxon>Mycothermus</taxon>
    </lineage>
</organism>
<dbReference type="InterPro" id="IPR049730">
    <property type="entry name" value="SNF2/RAD54-like_C"/>
</dbReference>
<keyword evidence="4" id="KW-0863">Zinc-finger</keyword>
<evidence type="ECO:0000259" key="6">
    <source>
        <dbReference type="PROSITE" id="PS50089"/>
    </source>
</evidence>
<dbReference type="PANTHER" id="PTHR45626">
    <property type="entry name" value="TRANSCRIPTION TERMINATION FACTOR 2-RELATED"/>
    <property type="match status" value="1"/>
</dbReference>
<feature type="compositionally biased region" description="Basic and acidic residues" evidence="5">
    <location>
        <begin position="326"/>
        <end position="338"/>
    </location>
</feature>
<proteinExistence type="predicted"/>
<dbReference type="PROSITE" id="PS51194">
    <property type="entry name" value="HELICASE_CTER"/>
    <property type="match status" value="1"/>
</dbReference>
<gene>
    <name evidence="8" type="ORF">VTJ49DRAFT_5823</name>
</gene>
<evidence type="ECO:0000259" key="7">
    <source>
        <dbReference type="PROSITE" id="PS51194"/>
    </source>
</evidence>
<feature type="compositionally biased region" description="Acidic residues" evidence="5">
    <location>
        <begin position="293"/>
        <end position="304"/>
    </location>
</feature>
<sequence>MLLRERAALNFAEREIEEEVVAPLGIRVVGKAEWENRFPYSARGGVVAHEIGYGKTVVSLALIDYMRAWDTKESIAEREAKVDGAWSQELPRPFEHLGNMGSASLAAGTEKANSFFIHLSATLIIVPKHISQQWAAEAEKFLGLTRPKVLVITTLNAFYGTSMEELKKAEIIIVSGGIFTRPFLDRLHGVTRQVTESTPATLPGRAREAWYREALRHHRILTAYYLAGIAAGIPEKDLVAALNERGLPGLIRKQQADIDALLAKQVQEIDRQLYKKGPKSKAAVAGSSRSAENEDATDNEDAAEQETAMKGKGKGKAKVTAKNKGTSKDKEDTDDLSRGKSQWTPTCLHNCSYARIIWDEYTYDGGDLIHLFVSNAVANAKWLLSGTPELFTLQHVCRVAAAFGIHLARPEPRMMPGLPPIMTGPALDPMSKSEEFHVFSSRVKSPSLAMERHEHAHSFVAAFFRGNALDAEIDIPVEEHVIPLDMTTLTAAHYHMVNQELLDAGYDFTILPSHARTIVDLKGTDLLNREGPEVAKMLLGLLGSGLGQVEASMDAMNENLARRVNVLGDQMKLLWDKTMWLWRWILALMAGNREYKATEPVANSLTRVKALCDSLTEAMSDSGNLEEFGGKEMFDHEAAIIAGVRGAQSTDMTIESLREAWGERFKANWADCYNENKALFTWFDFFSIEASNYDHLTDTQTRLLAEDMCWLRYKISPHASPLTDGLPSPDFLGNGNASPNSSITGRGIPPTIEELVERDKRVLDGMSSKELREWVQQCMEQQPKTAQEWDQIKKNFPFKVEDKKPLKAALIERLTELNLKFSSAATVQQLKEILCAHEHGRSVCENYRDGRAPPDRYRDFELTTAWGEPAAKQIDATNEELKRTMVHLAKTIEDLRATMLEAKFAPEYAALARSENKDAFLRKKRCCSCFRPLSHASSSFLVVACGHLLCRECKVISGFYCPVEHCPAFVRKRPVLQCSQIPTSVAEPLPKAESIAYFIKNNIPADEYVLVFAQYRQLISALAKAFDQYQLSYVNLAGTKDNMVAKKLEEFKVGKAGQILLLDMDSETSAGSNLTNATHIIFASPYVHPDPEHQTRTVSQARGRCIRTGQERKVNVYHFMMRGTVEEETLRKYAEKCKPVKEWFDKDGGGLPWWMT</sequence>
<dbReference type="Proteomes" id="UP001583172">
    <property type="component" value="Unassembled WGS sequence"/>
</dbReference>
<keyword evidence="2" id="KW-0378">Hydrolase</keyword>
<dbReference type="InterPro" id="IPR000330">
    <property type="entry name" value="SNF2_N"/>
</dbReference>
<feature type="compositionally biased region" description="Basic residues" evidence="5">
    <location>
        <begin position="311"/>
        <end position="321"/>
    </location>
</feature>
<evidence type="ECO:0000313" key="9">
    <source>
        <dbReference type="Proteomes" id="UP001583172"/>
    </source>
</evidence>
<evidence type="ECO:0000256" key="5">
    <source>
        <dbReference type="SAM" id="MobiDB-lite"/>
    </source>
</evidence>
<keyword evidence="3" id="KW-0067">ATP-binding</keyword>
<dbReference type="PROSITE" id="PS50089">
    <property type="entry name" value="ZF_RING_2"/>
    <property type="match status" value="1"/>
</dbReference>